<dbReference type="AlphaFoldDB" id="A0AAQ3UQM8"/>
<dbReference type="Proteomes" id="UP001341281">
    <property type="component" value="Chromosome 10"/>
</dbReference>
<organism evidence="1 2">
    <name type="scientific">Paspalum notatum var. saurae</name>
    <dbReference type="NCBI Taxonomy" id="547442"/>
    <lineage>
        <taxon>Eukaryota</taxon>
        <taxon>Viridiplantae</taxon>
        <taxon>Streptophyta</taxon>
        <taxon>Embryophyta</taxon>
        <taxon>Tracheophyta</taxon>
        <taxon>Spermatophyta</taxon>
        <taxon>Magnoliopsida</taxon>
        <taxon>Liliopsida</taxon>
        <taxon>Poales</taxon>
        <taxon>Poaceae</taxon>
        <taxon>PACMAD clade</taxon>
        <taxon>Panicoideae</taxon>
        <taxon>Andropogonodae</taxon>
        <taxon>Paspaleae</taxon>
        <taxon>Paspalinae</taxon>
        <taxon>Paspalum</taxon>
    </lineage>
</organism>
<reference evidence="1 2" key="1">
    <citation type="submission" date="2024-02" db="EMBL/GenBank/DDBJ databases">
        <title>High-quality chromosome-scale genome assembly of Pensacola bahiagrass (Paspalum notatum Flugge var. saurae).</title>
        <authorList>
            <person name="Vega J.M."/>
            <person name="Podio M."/>
            <person name="Orjuela J."/>
            <person name="Siena L.A."/>
            <person name="Pessino S.C."/>
            <person name="Combes M.C."/>
            <person name="Mariac C."/>
            <person name="Albertini E."/>
            <person name="Pupilli F."/>
            <person name="Ortiz J.P.A."/>
            <person name="Leblanc O."/>
        </authorList>
    </citation>
    <scope>NUCLEOTIDE SEQUENCE [LARGE SCALE GENOMIC DNA]</scope>
    <source>
        <strain evidence="1">R1</strain>
        <tissue evidence="1">Leaf</tissue>
    </source>
</reference>
<evidence type="ECO:0000313" key="2">
    <source>
        <dbReference type="Proteomes" id="UP001341281"/>
    </source>
</evidence>
<protein>
    <submittedName>
        <fullName evidence="1">Uncharacterized protein</fullName>
    </submittedName>
</protein>
<keyword evidence="2" id="KW-1185">Reference proteome</keyword>
<proteinExistence type="predicted"/>
<sequence>MVKEHRSEKMAPITVTVTVHKADGTPVEDDDPLASVTVKLVVMDEETCASWDNTKFVESMGKKQKAGMQVENGIFELTKGRGVHDKARIKKKSTKHEVKLGVMMHACKRDIEETRVIEGVSNLFRVKDRTENTQNKRKKTEGTAQHQNNGHNLVASVPMETDSEFSVDEYLDDNEKLKSLVTHILSKSLNRVLKEFPETTENTDIFAMLHWLRNNLENLKQQLTTGQERSQRSK</sequence>
<name>A0AAQ3UQM8_PASNO</name>
<evidence type="ECO:0000313" key="1">
    <source>
        <dbReference type="EMBL" id="WVZ95753.1"/>
    </source>
</evidence>
<dbReference type="EMBL" id="CP144754">
    <property type="protein sequence ID" value="WVZ95753.1"/>
    <property type="molecule type" value="Genomic_DNA"/>
</dbReference>
<gene>
    <name evidence="1" type="ORF">U9M48_041477</name>
</gene>
<accession>A0AAQ3UQM8</accession>